<evidence type="ECO:0008006" key="3">
    <source>
        <dbReference type="Google" id="ProtNLM"/>
    </source>
</evidence>
<dbReference type="HOGENOM" id="CLU_147965_3_1_11"/>
<reference evidence="1 2" key="1">
    <citation type="submission" date="2006-10" db="EMBL/GenBank/DDBJ databases">
        <authorList>
            <person name="Fleischmann R.D."/>
            <person name="Dodson R.J."/>
            <person name="Haft D.H."/>
            <person name="Merkel J.S."/>
            <person name="Nelson W.C."/>
            <person name="Fraser C.M."/>
        </authorList>
    </citation>
    <scope>NUCLEOTIDE SEQUENCE [LARGE SCALE GENOMIC DNA]</scope>
    <source>
        <strain evidence="1 2">104</strain>
    </source>
</reference>
<dbReference type="AlphaFoldDB" id="A0A0H3A2I4"/>
<accession>A0A0H3A2I4</accession>
<sequence>MNAVNAAIGVTAAAFTARTQETVGGVTAAAGGYTAQEATSAADIAAITGVTVV</sequence>
<dbReference type="EMBL" id="CP000479">
    <property type="protein sequence ID" value="ABK69264.1"/>
    <property type="molecule type" value="Genomic_DNA"/>
</dbReference>
<organism evidence="1 2">
    <name type="scientific">Mycobacterium avium (strain 104)</name>
    <dbReference type="NCBI Taxonomy" id="243243"/>
    <lineage>
        <taxon>Bacteria</taxon>
        <taxon>Bacillati</taxon>
        <taxon>Actinomycetota</taxon>
        <taxon>Actinomycetes</taxon>
        <taxon>Mycobacteriales</taxon>
        <taxon>Mycobacteriaceae</taxon>
        <taxon>Mycobacterium</taxon>
        <taxon>Mycobacterium avium complex (MAC)</taxon>
    </lineage>
</organism>
<name>A0A0H3A2I4_MYCA1</name>
<evidence type="ECO:0000313" key="1">
    <source>
        <dbReference type="EMBL" id="ABK69264.1"/>
    </source>
</evidence>
<protein>
    <recommendedName>
        <fullName evidence="3">PE family protein</fullName>
    </recommendedName>
</protein>
<evidence type="ECO:0000313" key="2">
    <source>
        <dbReference type="Proteomes" id="UP000001574"/>
    </source>
</evidence>
<dbReference type="Proteomes" id="UP000001574">
    <property type="component" value="Chromosome"/>
</dbReference>
<dbReference type="KEGG" id="mav:MAV_2253"/>
<proteinExistence type="predicted"/>
<gene>
    <name evidence="1" type="ordered locus">MAV_2253</name>
</gene>